<dbReference type="PATRIC" id="fig|1335048.3.peg.973"/>
<evidence type="ECO:0000313" key="2">
    <source>
        <dbReference type="EMBL" id="AMY68196.1"/>
    </source>
</evidence>
<dbReference type="AlphaFoldDB" id="A0A159Z007"/>
<protein>
    <recommendedName>
        <fullName evidence="1">H-type lectin domain-containing protein</fullName>
    </recommendedName>
</protein>
<dbReference type="Proteomes" id="UP000076128">
    <property type="component" value="Chromosome"/>
</dbReference>
<feature type="domain" description="H-type lectin" evidence="1">
    <location>
        <begin position="40"/>
        <end position="104"/>
    </location>
</feature>
<gene>
    <name evidence="2" type="ORF">AKL17_0937</name>
</gene>
<dbReference type="GO" id="GO:0070492">
    <property type="term" value="F:oligosaccharide binding"/>
    <property type="evidence" value="ECO:0007669"/>
    <property type="project" value="TreeGrafter"/>
</dbReference>
<organism evidence="2 3">
    <name type="scientific">Frigidibacter mobilis</name>
    <dbReference type="NCBI Taxonomy" id="1335048"/>
    <lineage>
        <taxon>Bacteria</taxon>
        <taxon>Pseudomonadati</taxon>
        <taxon>Pseudomonadota</taxon>
        <taxon>Alphaproteobacteria</taxon>
        <taxon>Rhodobacterales</taxon>
        <taxon>Paracoccaceae</taxon>
        <taxon>Frigidibacter</taxon>
    </lineage>
</organism>
<dbReference type="SUPFAM" id="SSF141086">
    <property type="entry name" value="Agglutinin HPA-like"/>
    <property type="match status" value="1"/>
</dbReference>
<dbReference type="GO" id="GO:0030247">
    <property type="term" value="F:polysaccharide binding"/>
    <property type="evidence" value="ECO:0007669"/>
    <property type="project" value="TreeGrafter"/>
</dbReference>
<dbReference type="RefSeq" id="WP_066810117.1">
    <property type="nucleotide sequence ID" value="NZ_CP012661.1"/>
</dbReference>
<dbReference type="GO" id="GO:0009986">
    <property type="term" value="C:cell surface"/>
    <property type="evidence" value="ECO:0007669"/>
    <property type="project" value="TreeGrafter"/>
</dbReference>
<dbReference type="EMBL" id="CP012661">
    <property type="protein sequence ID" value="AMY68196.1"/>
    <property type="molecule type" value="Genomic_DNA"/>
</dbReference>
<name>A0A159Z007_9RHOB</name>
<dbReference type="OrthoDB" id="7658568at2"/>
<accession>A0A159Z007</accession>
<keyword evidence="3" id="KW-1185">Reference proteome</keyword>
<dbReference type="InterPro" id="IPR052487">
    <property type="entry name" value="Galactose-binding_lectin"/>
</dbReference>
<dbReference type="GO" id="GO:0045335">
    <property type="term" value="C:phagocytic vesicle"/>
    <property type="evidence" value="ECO:0007669"/>
    <property type="project" value="TreeGrafter"/>
</dbReference>
<dbReference type="STRING" id="1335048.AKL17_0937"/>
<dbReference type="Pfam" id="PF09458">
    <property type="entry name" value="H_lectin"/>
    <property type="match status" value="1"/>
</dbReference>
<dbReference type="InterPro" id="IPR037221">
    <property type="entry name" value="H-type_lectin_dom_sf"/>
</dbReference>
<evidence type="ECO:0000259" key="1">
    <source>
        <dbReference type="Pfam" id="PF09458"/>
    </source>
</evidence>
<reference evidence="2 3" key="1">
    <citation type="submission" date="2015-09" db="EMBL/GenBank/DDBJ databases">
        <title>Complete genome sequence of Defluviimonas alba cai42t isolated from an oilfield in Xinjiang.</title>
        <authorList>
            <person name="Geng S."/>
            <person name="Pan X."/>
            <person name="Wu X."/>
        </authorList>
    </citation>
    <scope>NUCLEOTIDE SEQUENCE [LARGE SCALE GENOMIC DNA]</scope>
    <source>
        <strain evidence="3">cai42</strain>
    </source>
</reference>
<sequence>MRRLSKFLVGVDQGSIILFSDYQHGGAMWTGSGPRELRQLVSFSERYATPPAVQVTISMWDMDKKSNQRADISADMVTEEGFAVVFRTWDDTRVARVRADWLAIGELPSDDDWDIR</sequence>
<dbReference type="GO" id="GO:0098636">
    <property type="term" value="C:protein complex involved in cell adhesion"/>
    <property type="evidence" value="ECO:0007669"/>
    <property type="project" value="TreeGrafter"/>
</dbReference>
<dbReference type="KEGG" id="daa:AKL17_0937"/>
<dbReference type="GO" id="GO:0098609">
    <property type="term" value="P:cell-cell adhesion"/>
    <property type="evidence" value="ECO:0007669"/>
    <property type="project" value="TreeGrafter"/>
</dbReference>
<proteinExistence type="predicted"/>
<dbReference type="GO" id="GO:0046871">
    <property type="term" value="F:N-acetylgalactosamine binding"/>
    <property type="evidence" value="ECO:0007669"/>
    <property type="project" value="TreeGrafter"/>
</dbReference>
<dbReference type="InterPro" id="IPR019019">
    <property type="entry name" value="H-type_lectin_domain"/>
</dbReference>
<dbReference type="PANTHER" id="PTHR46938">
    <property type="entry name" value="DISCOIDIN-1 SUBUNIT A-RELATED-RELATED"/>
    <property type="match status" value="1"/>
</dbReference>
<dbReference type="Gene3D" id="2.60.40.2080">
    <property type="match status" value="1"/>
</dbReference>
<evidence type="ECO:0000313" key="3">
    <source>
        <dbReference type="Proteomes" id="UP000076128"/>
    </source>
</evidence>